<sequence length="145" mass="16138">MNYKKSQDTSINETLIAQIIFVVVVAIGVLFFERFFKIESSSVDKSRGQAASLMLDFENMKRMFEGEVVEKMTILDALNASVTAGQIKLLYTVDINNDTAVAGINDHIAVGDKNFSFHINGEKLNTKDLNRTFVNPGDTITVKLE</sequence>
<evidence type="ECO:0008006" key="4">
    <source>
        <dbReference type="Google" id="ProtNLM"/>
    </source>
</evidence>
<evidence type="ECO:0000256" key="1">
    <source>
        <dbReference type="SAM" id="Phobius"/>
    </source>
</evidence>
<organism evidence="2 3">
    <name type="scientific">Candidatus Yanofskybacteria bacterium RIFCSPHIGHO2_02_FULL_43_22</name>
    <dbReference type="NCBI Taxonomy" id="1802681"/>
    <lineage>
        <taxon>Bacteria</taxon>
        <taxon>Candidatus Yanofskyibacteriota</taxon>
    </lineage>
</organism>
<feature type="transmembrane region" description="Helical" evidence="1">
    <location>
        <begin position="15"/>
        <end position="32"/>
    </location>
</feature>
<protein>
    <recommendedName>
        <fullName evidence="4">DUF4430 domain-containing protein</fullName>
    </recommendedName>
</protein>
<keyword evidence="1" id="KW-0812">Transmembrane</keyword>
<accession>A0A1F8FLW2</accession>
<keyword evidence="1" id="KW-1133">Transmembrane helix</keyword>
<proteinExistence type="predicted"/>
<dbReference type="AlphaFoldDB" id="A0A1F8FLW2"/>
<gene>
    <name evidence="2" type="ORF">A3J47_02045</name>
</gene>
<evidence type="ECO:0000313" key="3">
    <source>
        <dbReference type="Proteomes" id="UP000176581"/>
    </source>
</evidence>
<keyword evidence="1" id="KW-0472">Membrane</keyword>
<dbReference type="Proteomes" id="UP000176581">
    <property type="component" value="Unassembled WGS sequence"/>
</dbReference>
<evidence type="ECO:0000313" key="2">
    <source>
        <dbReference type="EMBL" id="OGN14053.1"/>
    </source>
</evidence>
<reference evidence="2 3" key="1">
    <citation type="journal article" date="2016" name="Nat. Commun.">
        <title>Thousands of microbial genomes shed light on interconnected biogeochemical processes in an aquifer system.</title>
        <authorList>
            <person name="Anantharaman K."/>
            <person name="Brown C.T."/>
            <person name="Hug L.A."/>
            <person name="Sharon I."/>
            <person name="Castelle C.J."/>
            <person name="Probst A.J."/>
            <person name="Thomas B.C."/>
            <person name="Singh A."/>
            <person name="Wilkins M.J."/>
            <person name="Karaoz U."/>
            <person name="Brodie E.L."/>
            <person name="Williams K.H."/>
            <person name="Hubbard S.S."/>
            <person name="Banfield J.F."/>
        </authorList>
    </citation>
    <scope>NUCLEOTIDE SEQUENCE [LARGE SCALE GENOMIC DNA]</scope>
</reference>
<dbReference type="EMBL" id="MGJV01000028">
    <property type="protein sequence ID" value="OGN14053.1"/>
    <property type="molecule type" value="Genomic_DNA"/>
</dbReference>
<name>A0A1F8FLW2_9BACT</name>
<comment type="caution">
    <text evidence="2">The sequence shown here is derived from an EMBL/GenBank/DDBJ whole genome shotgun (WGS) entry which is preliminary data.</text>
</comment>